<keyword evidence="5" id="KW-1185">Reference proteome</keyword>
<dbReference type="Pfam" id="PF01535">
    <property type="entry name" value="PPR"/>
    <property type="match status" value="7"/>
</dbReference>
<dbReference type="Pfam" id="PF20431">
    <property type="entry name" value="E_motif"/>
    <property type="match status" value="1"/>
</dbReference>
<feature type="repeat" description="PPR" evidence="3">
    <location>
        <begin position="539"/>
        <end position="573"/>
    </location>
</feature>
<evidence type="ECO:0000256" key="1">
    <source>
        <dbReference type="ARBA" id="ARBA00022737"/>
    </source>
</evidence>
<dbReference type="FunFam" id="1.25.40.10:FF:000724">
    <property type="entry name" value="Putative pentatricopeptide repeat-containing protein"/>
    <property type="match status" value="1"/>
</dbReference>
<dbReference type="PANTHER" id="PTHR47926:SF481">
    <property type="entry name" value="TETRATRICOPEPTIDE-LIKE HELICAL DOMAIN SUPERFAMILY"/>
    <property type="match status" value="1"/>
</dbReference>
<name>A0ABC8SYP9_9AQUA</name>
<accession>A0ABC8SYP9</accession>
<dbReference type="EMBL" id="CAUOFW020003836">
    <property type="protein sequence ID" value="CAK9162318.1"/>
    <property type="molecule type" value="Genomic_DNA"/>
</dbReference>
<dbReference type="InterPro" id="IPR002885">
    <property type="entry name" value="PPR_rpt"/>
</dbReference>
<feature type="repeat" description="PPR" evidence="3">
    <location>
        <begin position="195"/>
        <end position="229"/>
    </location>
</feature>
<dbReference type="NCBIfam" id="TIGR00756">
    <property type="entry name" value="PPR"/>
    <property type="match status" value="4"/>
</dbReference>
<comment type="similarity">
    <text evidence="2">Belongs to the PPR family. PCMP-E subfamily.</text>
</comment>
<evidence type="ECO:0008006" key="6">
    <source>
        <dbReference type="Google" id="ProtNLM"/>
    </source>
</evidence>
<feature type="repeat" description="PPR" evidence="3">
    <location>
        <begin position="269"/>
        <end position="303"/>
    </location>
</feature>
<dbReference type="PROSITE" id="PS51375">
    <property type="entry name" value="PPR"/>
    <property type="match status" value="6"/>
</dbReference>
<evidence type="ECO:0000313" key="4">
    <source>
        <dbReference type="EMBL" id="CAK9162318.1"/>
    </source>
</evidence>
<dbReference type="FunFam" id="1.25.40.10:FF:000412">
    <property type="entry name" value="Putative pentatricopeptide repeat-containing protein"/>
    <property type="match status" value="1"/>
</dbReference>
<dbReference type="AlphaFoldDB" id="A0ABC8SYP9"/>
<dbReference type="InterPro" id="IPR046960">
    <property type="entry name" value="PPR_At4g14850-like_plant"/>
</dbReference>
<protein>
    <recommendedName>
        <fullName evidence="6">Chlororespiratory reduction 21</fullName>
    </recommendedName>
</protein>
<dbReference type="Proteomes" id="UP001642360">
    <property type="component" value="Unassembled WGS sequence"/>
</dbReference>
<feature type="repeat" description="PPR" evidence="3">
    <location>
        <begin position="508"/>
        <end position="538"/>
    </location>
</feature>
<dbReference type="PANTHER" id="PTHR47926">
    <property type="entry name" value="PENTATRICOPEPTIDE REPEAT-CONTAINING PROTEIN"/>
    <property type="match status" value="1"/>
</dbReference>
<keyword evidence="1" id="KW-0677">Repeat</keyword>
<dbReference type="Pfam" id="PF13041">
    <property type="entry name" value="PPR_2"/>
    <property type="match status" value="1"/>
</dbReference>
<dbReference type="Gene3D" id="1.25.40.10">
    <property type="entry name" value="Tetratricopeptide repeat domain"/>
    <property type="match status" value="6"/>
</dbReference>
<gene>
    <name evidence="4" type="ORF">ILEXP_LOCUS31182</name>
</gene>
<dbReference type="InterPro" id="IPR011990">
    <property type="entry name" value="TPR-like_helical_dom_sf"/>
</dbReference>
<sequence>MVGMMKEVSSLFFQKIRCSVGFKPDYKDFAATLKSCAAVSDVKLGKALHSHAVKLGHYSCQFVSKALLNMYAKCKAFDDCQKLFYQINHCDVVMWNIVLSGFSGSRIHDTEVMRLFYAMHIGEDPKPNSISIAIILPVCARSGALSVGKSVHSYVIRSGLVSETLVGNALVSMYAKAACVCNDAYAVFRGMADKDVVTWNAMIAGFAENKLMDDAFNLFRLMLKGPIQPNYATIANILPVCAFLEENMAYHTGKEIHSYVLRQTDLIADLSVINALMSFYLKIGRVKEAEFLFRLMNVRDLVSWNSIIAGYASNGECLKALESFLKFLSMEMTGPDSVTLVSILPACASLYYLHVGKQIHGYIIQHPGQCDDTAVGNALISFYAKCSDIESAFRTFLLIYKKDLISWNAMLDAFAERQLEIRFVELLHCMFREGIRPDSVTMLIMIQFCATACKVNKVKEVHGLSIRSGLLHSDSEPTLGNAIIDAYAKGGNMEYASEIFESLSGKRNVVTCNSLISGYVSYGSHGDADMIFRRMSERDLTTWNLMVRVYAENDCPAQALSLFHELQKHGVKPDAMTIMSILPVCAQMASAHLLRQCHGYVVRACFKDIHLKGALLDVYSKCGTIECAYKLFHSTPHKDLIMFTAMVGGYAMHGMGEEALRIFFHMLELRIRPDHVIITAVLSACSHAGLVDEGLRIFYSIEEIYGIKPTMEQYACVVDLLSRGGQVRDAYSFVVGMPIEANANIWGTLLGACRTHHDVEMGCIVADHLFKVKSDDIGNYIVMSNLYASNSKWDGVLEIRKLMRMRDLKKPAGCSWIEVERRKNVFMAGDYSHPQRSIIYSILSLLDQQSKELYQF</sequence>
<feature type="repeat" description="PPR" evidence="3">
    <location>
        <begin position="639"/>
        <end position="673"/>
    </location>
</feature>
<dbReference type="FunFam" id="1.25.40.10:FF:000090">
    <property type="entry name" value="Pentatricopeptide repeat-containing protein, chloroplastic"/>
    <property type="match status" value="1"/>
</dbReference>
<dbReference type="FunFam" id="1.25.40.10:FF:000361">
    <property type="entry name" value="Pentatricopeptide repeat-containing protein chloroplastic"/>
    <property type="match status" value="1"/>
</dbReference>
<comment type="caution">
    <text evidence="4">The sequence shown here is derived from an EMBL/GenBank/DDBJ whole genome shotgun (WGS) entry which is preliminary data.</text>
</comment>
<dbReference type="FunFam" id="1.25.40.10:FF:000781">
    <property type="entry name" value="Pentatricopeptide repeat-containing protein"/>
    <property type="match status" value="1"/>
</dbReference>
<proteinExistence type="inferred from homology"/>
<evidence type="ECO:0000313" key="5">
    <source>
        <dbReference type="Proteomes" id="UP001642360"/>
    </source>
</evidence>
<reference evidence="4 5" key="1">
    <citation type="submission" date="2024-02" db="EMBL/GenBank/DDBJ databases">
        <authorList>
            <person name="Vignale AGUSTIN F."/>
            <person name="Sosa J E."/>
            <person name="Modenutti C."/>
        </authorList>
    </citation>
    <scope>NUCLEOTIDE SEQUENCE [LARGE SCALE GENOMIC DNA]</scope>
</reference>
<organism evidence="4 5">
    <name type="scientific">Ilex paraguariensis</name>
    <name type="common">yerba mate</name>
    <dbReference type="NCBI Taxonomy" id="185542"/>
    <lineage>
        <taxon>Eukaryota</taxon>
        <taxon>Viridiplantae</taxon>
        <taxon>Streptophyta</taxon>
        <taxon>Embryophyta</taxon>
        <taxon>Tracheophyta</taxon>
        <taxon>Spermatophyta</taxon>
        <taxon>Magnoliopsida</taxon>
        <taxon>eudicotyledons</taxon>
        <taxon>Gunneridae</taxon>
        <taxon>Pentapetalae</taxon>
        <taxon>asterids</taxon>
        <taxon>campanulids</taxon>
        <taxon>Aquifoliales</taxon>
        <taxon>Aquifoliaceae</taxon>
        <taxon>Ilex</taxon>
    </lineage>
</organism>
<evidence type="ECO:0000256" key="2">
    <source>
        <dbReference type="ARBA" id="ARBA00061659"/>
    </source>
</evidence>
<feature type="repeat" description="PPR" evidence="3">
    <location>
        <begin position="403"/>
        <end position="437"/>
    </location>
</feature>
<dbReference type="InterPro" id="IPR046848">
    <property type="entry name" value="E_motif"/>
</dbReference>
<evidence type="ECO:0000256" key="3">
    <source>
        <dbReference type="PROSITE-ProRule" id="PRU00708"/>
    </source>
</evidence>